<evidence type="ECO:0000313" key="2">
    <source>
        <dbReference type="Proteomes" id="UP000507470"/>
    </source>
</evidence>
<sequence>MLSKEVESNVQLFLGKERVLQRNGVDEATEDLTDIFHNILDRIRSHLNLPKGNRFKSKKRKRKKSSLGFDIQQKVGRPIPKGLQWNNAVQKCYTDIMLSKEVESNVQLFLGKERVLQRNGVDEATEDLTDIFHNILDRIRSHLNLPKGNRFKSKKRKRKKSSLGFDSEKCGLLGTATDWQMLVDLKQKLQFPPQIAVTNQRPDIVIWSASTKQAILLELTVPWEERIEDANERKRLSIKTYLQNVETMDGGFGYFQWKWEAEGLLDSLCGGH</sequence>
<keyword evidence="2" id="KW-1185">Reference proteome</keyword>
<dbReference type="EMBL" id="CACVKT020003229">
    <property type="protein sequence ID" value="CAC5382484.1"/>
    <property type="molecule type" value="Genomic_DNA"/>
</dbReference>
<organism evidence="1 2">
    <name type="scientific">Mytilus coruscus</name>
    <name type="common">Sea mussel</name>
    <dbReference type="NCBI Taxonomy" id="42192"/>
    <lineage>
        <taxon>Eukaryota</taxon>
        <taxon>Metazoa</taxon>
        <taxon>Spiralia</taxon>
        <taxon>Lophotrochozoa</taxon>
        <taxon>Mollusca</taxon>
        <taxon>Bivalvia</taxon>
        <taxon>Autobranchia</taxon>
        <taxon>Pteriomorphia</taxon>
        <taxon>Mytilida</taxon>
        <taxon>Mytiloidea</taxon>
        <taxon>Mytilidae</taxon>
        <taxon>Mytilinae</taxon>
        <taxon>Mytilus</taxon>
    </lineage>
</organism>
<proteinExistence type="predicted"/>
<accession>A0A6J8BI02</accession>
<dbReference type="Proteomes" id="UP000507470">
    <property type="component" value="Unassembled WGS sequence"/>
</dbReference>
<reference evidence="1 2" key="1">
    <citation type="submission" date="2020-06" db="EMBL/GenBank/DDBJ databases">
        <authorList>
            <person name="Li R."/>
            <person name="Bekaert M."/>
        </authorList>
    </citation>
    <scope>NUCLEOTIDE SEQUENCE [LARGE SCALE GENOMIC DNA]</scope>
    <source>
        <strain evidence="2">wild</strain>
    </source>
</reference>
<dbReference type="AlphaFoldDB" id="A0A6J8BI02"/>
<protein>
    <submittedName>
        <fullName evidence="1">Uncharacterized protein</fullName>
    </submittedName>
</protein>
<dbReference type="OrthoDB" id="6038825at2759"/>
<gene>
    <name evidence="1" type="ORF">MCOR_18306</name>
</gene>
<name>A0A6J8BI02_MYTCO</name>
<evidence type="ECO:0000313" key="1">
    <source>
        <dbReference type="EMBL" id="CAC5382484.1"/>
    </source>
</evidence>